<comment type="caution">
    <text evidence="1">The sequence shown here is derived from an EMBL/GenBank/DDBJ whole genome shotgun (WGS) entry which is preliminary data.</text>
</comment>
<sequence>MKLSFSKPSSKYTPTFCDGDLFFIDEDRQFLSEFDPSKPQPPHVIPPKVYEGQPLKLLPGLNISFGWNLKQSMKTDASVDGASKTHGYGRRDEWPPSVENISVDRLKDELARGSRVRGICRGAGGGFRCRLSCWIWLV</sequence>
<keyword evidence="2" id="KW-1185">Reference proteome</keyword>
<dbReference type="Proteomes" id="UP000593562">
    <property type="component" value="Unassembled WGS sequence"/>
</dbReference>
<name>A0A7J7DJ39_TRIWF</name>
<reference evidence="1 2" key="1">
    <citation type="journal article" date="2020" name="Nat. Commun.">
        <title>Genome of Tripterygium wilfordii and identification of cytochrome P450 involved in triptolide biosynthesis.</title>
        <authorList>
            <person name="Tu L."/>
            <person name="Su P."/>
            <person name="Zhang Z."/>
            <person name="Gao L."/>
            <person name="Wang J."/>
            <person name="Hu T."/>
            <person name="Zhou J."/>
            <person name="Zhang Y."/>
            <person name="Zhao Y."/>
            <person name="Liu Y."/>
            <person name="Song Y."/>
            <person name="Tong Y."/>
            <person name="Lu Y."/>
            <person name="Yang J."/>
            <person name="Xu C."/>
            <person name="Jia M."/>
            <person name="Peters R.J."/>
            <person name="Huang L."/>
            <person name="Gao W."/>
        </authorList>
    </citation>
    <scope>NUCLEOTIDE SEQUENCE [LARGE SCALE GENOMIC DNA]</scope>
    <source>
        <strain evidence="2">cv. XIE 37</strain>
        <tissue evidence="1">Leaf</tissue>
    </source>
</reference>
<protein>
    <submittedName>
        <fullName evidence="1">Uncharacterized protein</fullName>
    </submittedName>
</protein>
<accession>A0A7J7DJ39</accession>
<organism evidence="1 2">
    <name type="scientific">Tripterygium wilfordii</name>
    <name type="common">Thunder God vine</name>
    <dbReference type="NCBI Taxonomy" id="458696"/>
    <lineage>
        <taxon>Eukaryota</taxon>
        <taxon>Viridiplantae</taxon>
        <taxon>Streptophyta</taxon>
        <taxon>Embryophyta</taxon>
        <taxon>Tracheophyta</taxon>
        <taxon>Spermatophyta</taxon>
        <taxon>Magnoliopsida</taxon>
        <taxon>eudicotyledons</taxon>
        <taxon>Gunneridae</taxon>
        <taxon>Pentapetalae</taxon>
        <taxon>rosids</taxon>
        <taxon>fabids</taxon>
        <taxon>Celastrales</taxon>
        <taxon>Celastraceae</taxon>
        <taxon>Tripterygium</taxon>
    </lineage>
</organism>
<evidence type="ECO:0000313" key="2">
    <source>
        <dbReference type="Proteomes" id="UP000593562"/>
    </source>
</evidence>
<gene>
    <name evidence="1" type="ORF">HS088_TW06G00551</name>
</gene>
<dbReference type="InParanoid" id="A0A7J7DJ39"/>
<evidence type="ECO:0000313" key="1">
    <source>
        <dbReference type="EMBL" id="KAF5746380.1"/>
    </source>
</evidence>
<dbReference type="EMBL" id="JAAARO010000006">
    <property type="protein sequence ID" value="KAF5746380.1"/>
    <property type="molecule type" value="Genomic_DNA"/>
</dbReference>
<dbReference type="AlphaFoldDB" id="A0A7J7DJ39"/>
<proteinExistence type="predicted"/>